<dbReference type="VEuPathDB" id="FungiDB:H257_04612"/>
<dbReference type="EMBL" id="VJMI01016780">
    <property type="protein sequence ID" value="KAF0716801.1"/>
    <property type="molecule type" value="Genomic_DNA"/>
</dbReference>
<keyword evidence="2" id="KW-0812">Transmembrane</keyword>
<dbReference type="Proteomes" id="UP000469452">
    <property type="component" value="Unassembled WGS sequence"/>
</dbReference>
<evidence type="ECO:0000256" key="2">
    <source>
        <dbReference type="SAM" id="Phobius"/>
    </source>
</evidence>
<feature type="compositionally biased region" description="Basic residues" evidence="1">
    <location>
        <begin position="1"/>
        <end position="11"/>
    </location>
</feature>
<keyword evidence="2" id="KW-0472">Membrane</keyword>
<dbReference type="InterPro" id="IPR054235">
    <property type="entry name" value="DUF6962"/>
</dbReference>
<accession>A0A6A4ZV05</accession>
<evidence type="ECO:0000313" key="3">
    <source>
        <dbReference type="EMBL" id="KAF0716801.1"/>
    </source>
</evidence>
<feature type="non-terminal residue" evidence="3">
    <location>
        <position position="142"/>
    </location>
</feature>
<gene>
    <name evidence="3" type="ORF">AaE_010996</name>
</gene>
<protein>
    <submittedName>
        <fullName evidence="3">Uncharacterized protein</fullName>
    </submittedName>
</protein>
<evidence type="ECO:0000256" key="1">
    <source>
        <dbReference type="SAM" id="MobiDB-lite"/>
    </source>
</evidence>
<feature type="region of interest" description="Disordered" evidence="1">
    <location>
        <begin position="1"/>
        <end position="28"/>
    </location>
</feature>
<comment type="caution">
    <text evidence="3">The sequence shown here is derived from an EMBL/GenBank/DDBJ whole genome shotgun (WGS) entry which is preliminary data.</text>
</comment>
<sequence>MTVVDHHRRRRTGEDAPGTAPPSSPITLDDIEDSPWVYWATRGDSWDSQPACWITDYVLGIQCFASFGCMLYMSSFSRQDMFWYAVYLVAMGATATLGGVLHHVAYKAQTRFPADASQLRRRVFGLHMTQPSVDRCIRWMWR</sequence>
<organism evidence="3 4">
    <name type="scientific">Aphanomyces astaci</name>
    <name type="common">Crayfish plague agent</name>
    <dbReference type="NCBI Taxonomy" id="112090"/>
    <lineage>
        <taxon>Eukaryota</taxon>
        <taxon>Sar</taxon>
        <taxon>Stramenopiles</taxon>
        <taxon>Oomycota</taxon>
        <taxon>Saprolegniomycetes</taxon>
        <taxon>Saprolegniales</taxon>
        <taxon>Verrucalvaceae</taxon>
        <taxon>Aphanomyces</taxon>
    </lineage>
</organism>
<feature type="transmembrane region" description="Helical" evidence="2">
    <location>
        <begin position="81"/>
        <end position="101"/>
    </location>
</feature>
<dbReference type="Pfam" id="PF22285">
    <property type="entry name" value="DUF6962"/>
    <property type="match status" value="1"/>
</dbReference>
<feature type="transmembrane region" description="Helical" evidence="2">
    <location>
        <begin position="57"/>
        <end position="75"/>
    </location>
</feature>
<proteinExistence type="predicted"/>
<reference evidence="3 4" key="1">
    <citation type="submission" date="2019-06" db="EMBL/GenBank/DDBJ databases">
        <title>Genomics analysis of Aphanomyces spp. identifies a new class of oomycete effector associated with host adaptation.</title>
        <authorList>
            <person name="Gaulin E."/>
        </authorList>
    </citation>
    <scope>NUCLEOTIDE SEQUENCE [LARGE SCALE GENOMIC DNA]</scope>
    <source>
        <strain evidence="3 4">E</strain>
    </source>
</reference>
<evidence type="ECO:0000313" key="4">
    <source>
        <dbReference type="Proteomes" id="UP000469452"/>
    </source>
</evidence>
<dbReference type="AlphaFoldDB" id="A0A6A4ZV05"/>
<name>A0A6A4ZV05_APHAT</name>
<keyword evidence="2" id="KW-1133">Transmembrane helix</keyword>